<dbReference type="AlphaFoldDB" id="A0A5B8RCR2"/>
<gene>
    <name evidence="1" type="ORF">KBTEX_02784</name>
</gene>
<name>A0A5B8RCR2_9ZZZZ</name>
<protein>
    <submittedName>
        <fullName evidence="1">Uncharacterized protein</fullName>
    </submittedName>
</protein>
<evidence type="ECO:0000313" key="1">
    <source>
        <dbReference type="EMBL" id="QEA06446.1"/>
    </source>
</evidence>
<proteinExistence type="predicted"/>
<dbReference type="EMBL" id="MN079144">
    <property type="protein sequence ID" value="QEA06446.1"/>
    <property type="molecule type" value="Genomic_DNA"/>
</dbReference>
<organism evidence="1">
    <name type="scientific">uncultured organism</name>
    <dbReference type="NCBI Taxonomy" id="155900"/>
    <lineage>
        <taxon>unclassified sequences</taxon>
        <taxon>environmental samples</taxon>
    </lineage>
</organism>
<accession>A0A5B8RCR2</accession>
<reference evidence="1" key="1">
    <citation type="submission" date="2019-06" db="EMBL/GenBank/DDBJ databases">
        <authorList>
            <person name="Murdoch R.W."/>
            <person name="Fathepure B."/>
        </authorList>
    </citation>
    <scope>NUCLEOTIDE SEQUENCE</scope>
</reference>
<sequence length="76" mass="8227">MNAEMQTRNTAADLAGRIEVHGRTCAVYLDRAVDGTSVTPERLRRALDKQPLGAMGGRHQDARALRAIALALEADL</sequence>